<dbReference type="SMART" id="SM00355">
    <property type="entry name" value="ZnF_C2H2"/>
    <property type="match status" value="12"/>
</dbReference>
<evidence type="ECO:0000256" key="4">
    <source>
        <dbReference type="PROSITE-ProRule" id="PRU00027"/>
    </source>
</evidence>
<dbReference type="InterPro" id="IPR013087">
    <property type="entry name" value="Znf_C2H2_type"/>
</dbReference>
<feature type="compositionally biased region" description="Polar residues" evidence="5">
    <location>
        <begin position="1386"/>
        <end position="1401"/>
    </location>
</feature>
<feature type="domain" description="BED-type" evidence="6">
    <location>
        <begin position="505"/>
        <end position="554"/>
    </location>
</feature>
<proteinExistence type="predicted"/>
<evidence type="ECO:0000256" key="5">
    <source>
        <dbReference type="SAM" id="MobiDB-lite"/>
    </source>
</evidence>
<feature type="region of interest" description="Disordered" evidence="5">
    <location>
        <begin position="1359"/>
        <end position="1401"/>
    </location>
</feature>
<dbReference type="Pfam" id="PF02892">
    <property type="entry name" value="zf-BED"/>
    <property type="match status" value="1"/>
</dbReference>
<evidence type="ECO:0000256" key="1">
    <source>
        <dbReference type="ARBA" id="ARBA00022723"/>
    </source>
</evidence>
<dbReference type="EMBL" id="KQ980278">
    <property type="protein sequence ID" value="KYN16982.1"/>
    <property type="molecule type" value="Genomic_DNA"/>
</dbReference>
<dbReference type="CDD" id="cd10442">
    <property type="entry name" value="GIY-YIG_PLEs"/>
    <property type="match status" value="1"/>
</dbReference>
<keyword evidence="8" id="KW-1185">Reference proteome</keyword>
<feature type="compositionally biased region" description="Polar residues" evidence="5">
    <location>
        <begin position="608"/>
        <end position="642"/>
    </location>
</feature>
<reference evidence="7 8" key="1">
    <citation type="submission" date="2015-09" db="EMBL/GenBank/DDBJ databases">
        <title>Trachymyrmex cornetzi WGS genome.</title>
        <authorList>
            <person name="Nygaard S."/>
            <person name="Hu H."/>
            <person name="Boomsma J."/>
            <person name="Zhang G."/>
        </authorList>
    </citation>
    <scope>NUCLEOTIDE SEQUENCE [LARGE SCALE GENOMIC DNA]</scope>
    <source>
        <strain evidence="7">Tcor2-1</strain>
        <tissue evidence="7">Whole body</tissue>
    </source>
</reference>
<evidence type="ECO:0000313" key="7">
    <source>
        <dbReference type="EMBL" id="KYN16982.1"/>
    </source>
</evidence>
<dbReference type="InterPro" id="IPR036236">
    <property type="entry name" value="Znf_C2H2_sf"/>
</dbReference>
<feature type="compositionally biased region" description="Polar residues" evidence="5">
    <location>
        <begin position="1584"/>
        <end position="1600"/>
    </location>
</feature>
<dbReference type="PROSITE" id="PS50808">
    <property type="entry name" value="ZF_BED"/>
    <property type="match status" value="3"/>
</dbReference>
<dbReference type="Proteomes" id="UP000078492">
    <property type="component" value="Unassembled WGS sequence"/>
</dbReference>
<evidence type="ECO:0000256" key="2">
    <source>
        <dbReference type="ARBA" id="ARBA00022771"/>
    </source>
</evidence>
<feature type="compositionally biased region" description="Polar residues" evidence="5">
    <location>
        <begin position="1364"/>
        <end position="1379"/>
    </location>
</feature>
<feature type="compositionally biased region" description="Polar residues" evidence="5">
    <location>
        <begin position="1047"/>
        <end position="1064"/>
    </location>
</feature>
<accession>A0A151J3G6</accession>
<feature type="region of interest" description="Disordered" evidence="5">
    <location>
        <begin position="1044"/>
        <end position="1074"/>
    </location>
</feature>
<feature type="region of interest" description="Disordered" evidence="5">
    <location>
        <begin position="1582"/>
        <end position="1606"/>
    </location>
</feature>
<keyword evidence="3" id="KW-0862">Zinc</keyword>
<dbReference type="SUPFAM" id="SSF57667">
    <property type="entry name" value="beta-beta-alpha zinc fingers"/>
    <property type="match status" value="1"/>
</dbReference>
<organism evidence="7 8">
    <name type="scientific">Trachymyrmex cornetzi</name>
    <dbReference type="NCBI Taxonomy" id="471704"/>
    <lineage>
        <taxon>Eukaryota</taxon>
        <taxon>Metazoa</taxon>
        <taxon>Ecdysozoa</taxon>
        <taxon>Arthropoda</taxon>
        <taxon>Hexapoda</taxon>
        <taxon>Insecta</taxon>
        <taxon>Pterygota</taxon>
        <taxon>Neoptera</taxon>
        <taxon>Endopterygota</taxon>
        <taxon>Hymenoptera</taxon>
        <taxon>Apocrita</taxon>
        <taxon>Aculeata</taxon>
        <taxon>Formicoidea</taxon>
        <taxon>Formicidae</taxon>
        <taxon>Myrmicinae</taxon>
        <taxon>Trachymyrmex</taxon>
    </lineage>
</organism>
<gene>
    <name evidence="7" type="ORF">ALC57_10754</name>
</gene>
<name>A0A151J3G6_9HYME</name>
<evidence type="ECO:0000313" key="8">
    <source>
        <dbReference type="Proteomes" id="UP000078492"/>
    </source>
</evidence>
<keyword evidence="2 4" id="KW-0863">Zinc-finger</keyword>
<dbReference type="GO" id="GO:0008270">
    <property type="term" value="F:zinc ion binding"/>
    <property type="evidence" value="ECO:0007669"/>
    <property type="project" value="UniProtKB-KW"/>
</dbReference>
<dbReference type="GO" id="GO:0003677">
    <property type="term" value="F:DNA binding"/>
    <property type="evidence" value="ECO:0007669"/>
    <property type="project" value="InterPro"/>
</dbReference>
<dbReference type="InterPro" id="IPR003656">
    <property type="entry name" value="Znf_BED"/>
</dbReference>
<protein>
    <recommendedName>
        <fullName evidence="6">BED-type domain-containing protein</fullName>
    </recommendedName>
</protein>
<dbReference type="SMART" id="SM00614">
    <property type="entry name" value="ZnF_BED"/>
    <property type="match status" value="8"/>
</dbReference>
<feature type="region of interest" description="Disordered" evidence="5">
    <location>
        <begin position="607"/>
        <end position="642"/>
    </location>
</feature>
<evidence type="ECO:0000256" key="3">
    <source>
        <dbReference type="ARBA" id="ARBA00022833"/>
    </source>
</evidence>
<feature type="domain" description="BED-type" evidence="6">
    <location>
        <begin position="1475"/>
        <end position="1524"/>
    </location>
</feature>
<feature type="domain" description="BED-type" evidence="6">
    <location>
        <begin position="68"/>
        <end position="117"/>
    </location>
</feature>
<keyword evidence="1" id="KW-0479">Metal-binding</keyword>
<evidence type="ECO:0000259" key="6">
    <source>
        <dbReference type="PROSITE" id="PS50808"/>
    </source>
</evidence>
<sequence length="1606" mass="189929">MAPPERLTYSWVWEHFRKLDDIAVQCNIGSCNQIYRDKSLSSLIKTMKLHLFLIHNKSTEEDRVKWKNDNNIVWKYYAKGDLYRAKCKFCGYVQRESHISYLKKHLLNVHVQEIIAALQNEIANTSLSLYFEFHVEQFSAQCKRCNVKLDIFYGTVVLIHHNCSQRGQRLTSRQSIAVENPSTSSHYDNVNRQASGNREIEGSNTSPYCAVVMPALEESDSWMRQNVDILDNSNIQCKKCPNRYKISDQHIDSMIMIKEHLYYEHEVYDKEDRLKWEKDNDFIWGYFDKSIKLFFAKCIFCNASLKCLYKEPLRDHLKTYHWNELQLEIEKVIADHLLYVQFKIDIANLTAICERCGYTFRILETGIDDLKSHCQHHRNEELRIEEGAADNNENRVMQLAVPAENMTTRYRNESTYWQGIENQEDEQSNTSRHCADVMAPRKRLKDCWVWTKVRKLDNFAVQCNIDSCTQTYHVKSKSKLVKLLKVHLFHMHGLSPEEDREKWKNDNQLVWKYYAKIDIYKAKCKFCKHVRHEGLISNLKRHLQKKHDREIRAALQNEIANTSLPPYFEIHVEQFSARCKRCNVELDIFFGIDILINHDCAEEDQRSMSRQSIADENPSTSSHYDNINKQASGNRENEGSNPSPYCAVVMPALEVSDSWMRRNLLISDNSNIKCNLCPNHYKISVQHIDSMIMVKEHLYYEHKIYTKEDRLKWEKDDFIWGYFDKSKLFIAKCKFCNASLKCLYKEPLRDHLKTYHWNELQLEIEKVIADHLLYVQFKIDIANLTAICERCGYIVKILDTGIDDLKSHCQHHRNEELRNEEGAADNNEDRVMQLAVPAENMTTRHRNKSTYWQGIENQEDDQSTSRHCADVMAPLERLTDSWVWKHFRKLDDIAVQCNIDSCNQIYRDKNTSQLVKTLKLHLYLVHDITTEEDRSKWKNDNHLVLKYYDIGDVYTGICKFCKKAQHVPQISFLKQHLQKEHDREIRVALQNEIANKSLSRYYEIHEEQFSARCKRCNVKKDIFYGINALIHHDCAEEERLTSIAEENPSSSSHYENINRQASGNRENEGSYVGQTKRKLSTRLHEHVSDINKRTGSPSVISDHRMNSNHNFKWNEVEILDKEASYNKRLISEMIHIKMQRQGINRQNDTEALPESYLQIIESFSQHKRCFVFSNTSRHCADVMAPRKRLAYSSVWKHFRKLDNFAAQCNIDSCNQIYCDKNRSRLIKSLKIHLYHVHNISTEKDRLKWKNDNDLVWKYFDRVGFYKGKCIFCKCVRDTNISYHIKRHLRRNHIQEIRTAVQNEIANKSLSHYFEIYEEQFIARCKRCNVKKDIFYGCNALINHNCSEKDQLLMSLQEPEENNVTRKTQQSITDENPSTSSHHDNINRQTLGNRESEGSNTSRRCADVKATWKTSENWVWNRVLELENSIVQCNIDGCTKRYSRKSNTHKLIKLLKGHFFHKHKVRTTEDCLEWEKNKDLIWRYFGKVDLYTGICKFCKSVRYRAYIPHLKMHLLHEHDQEIRAVLRNEIAKKALWRYYEIHEEQFSARCNRCHVKLDIFYGIDILINHDCAEEKRLMSIAEGKPSTSSHYDNINRQSSGNRENEGR</sequence>